<feature type="compositionally biased region" description="Polar residues" evidence="1">
    <location>
        <begin position="61"/>
        <end position="72"/>
    </location>
</feature>
<name>A0A6A5UCJ8_9PLEO</name>
<feature type="compositionally biased region" description="Low complexity" evidence="1">
    <location>
        <begin position="110"/>
        <end position="128"/>
    </location>
</feature>
<dbReference type="EMBL" id="ML976986">
    <property type="protein sequence ID" value="KAF1958837.1"/>
    <property type="molecule type" value="Genomic_DNA"/>
</dbReference>
<dbReference type="OrthoDB" id="5403747at2759"/>
<sequence length="165" mass="17976">MSSQNTFSTKEMQNLALAWQCMLTDPKIDMEKFAQLAGYGSRASAATTFNNLKRKLKDLAGNSNAMPSSTPLGTPKKTFTAIPRTPKSGKRAAPAAGDDDESPTKKKKGAATPKKQQPFSTNTTATTNEVEEVEEEDLNGVRVKVEPEIKLLRGMSEYNDRGYKG</sequence>
<accession>A0A6A5UCJ8</accession>
<evidence type="ECO:0000313" key="3">
    <source>
        <dbReference type="Proteomes" id="UP000800035"/>
    </source>
</evidence>
<keyword evidence="3" id="KW-1185">Reference proteome</keyword>
<evidence type="ECO:0000313" key="2">
    <source>
        <dbReference type="EMBL" id="KAF1958837.1"/>
    </source>
</evidence>
<proteinExistence type="predicted"/>
<reference evidence="2" key="1">
    <citation type="journal article" date="2020" name="Stud. Mycol.">
        <title>101 Dothideomycetes genomes: a test case for predicting lifestyles and emergence of pathogens.</title>
        <authorList>
            <person name="Haridas S."/>
            <person name="Albert R."/>
            <person name="Binder M."/>
            <person name="Bloem J."/>
            <person name="Labutti K."/>
            <person name="Salamov A."/>
            <person name="Andreopoulos B."/>
            <person name="Baker S."/>
            <person name="Barry K."/>
            <person name="Bills G."/>
            <person name="Bluhm B."/>
            <person name="Cannon C."/>
            <person name="Castanera R."/>
            <person name="Culley D."/>
            <person name="Daum C."/>
            <person name="Ezra D."/>
            <person name="Gonzalez J."/>
            <person name="Henrissat B."/>
            <person name="Kuo A."/>
            <person name="Liang C."/>
            <person name="Lipzen A."/>
            <person name="Lutzoni F."/>
            <person name="Magnuson J."/>
            <person name="Mondo S."/>
            <person name="Nolan M."/>
            <person name="Ohm R."/>
            <person name="Pangilinan J."/>
            <person name="Park H.-J."/>
            <person name="Ramirez L."/>
            <person name="Alfaro M."/>
            <person name="Sun H."/>
            <person name="Tritt A."/>
            <person name="Yoshinaga Y."/>
            <person name="Zwiers L.-H."/>
            <person name="Turgeon B."/>
            <person name="Goodwin S."/>
            <person name="Spatafora J."/>
            <person name="Crous P."/>
            <person name="Grigoriev I."/>
        </authorList>
    </citation>
    <scope>NUCLEOTIDE SEQUENCE</scope>
    <source>
        <strain evidence="2">CBS 675.92</strain>
    </source>
</reference>
<organism evidence="2 3">
    <name type="scientific">Byssothecium circinans</name>
    <dbReference type="NCBI Taxonomy" id="147558"/>
    <lineage>
        <taxon>Eukaryota</taxon>
        <taxon>Fungi</taxon>
        <taxon>Dikarya</taxon>
        <taxon>Ascomycota</taxon>
        <taxon>Pezizomycotina</taxon>
        <taxon>Dothideomycetes</taxon>
        <taxon>Pleosporomycetidae</taxon>
        <taxon>Pleosporales</taxon>
        <taxon>Massarineae</taxon>
        <taxon>Massarinaceae</taxon>
        <taxon>Byssothecium</taxon>
    </lineage>
</organism>
<evidence type="ECO:0000256" key="1">
    <source>
        <dbReference type="SAM" id="MobiDB-lite"/>
    </source>
</evidence>
<dbReference type="AlphaFoldDB" id="A0A6A5UCJ8"/>
<dbReference type="Proteomes" id="UP000800035">
    <property type="component" value="Unassembled WGS sequence"/>
</dbReference>
<protein>
    <submittedName>
        <fullName evidence="2">Uncharacterized protein</fullName>
    </submittedName>
</protein>
<feature type="compositionally biased region" description="Acidic residues" evidence="1">
    <location>
        <begin position="129"/>
        <end position="138"/>
    </location>
</feature>
<gene>
    <name evidence="2" type="ORF">CC80DRAFT_21013</name>
</gene>
<feature type="region of interest" description="Disordered" evidence="1">
    <location>
        <begin position="60"/>
        <end position="139"/>
    </location>
</feature>